<dbReference type="EMBL" id="BQNB010009236">
    <property type="protein sequence ID" value="GJS60659.1"/>
    <property type="molecule type" value="Genomic_DNA"/>
</dbReference>
<name>A0ABQ4X614_9ASTR</name>
<dbReference type="Proteomes" id="UP001151760">
    <property type="component" value="Unassembled WGS sequence"/>
</dbReference>
<evidence type="ECO:0000313" key="1">
    <source>
        <dbReference type="EMBL" id="GJS60659.1"/>
    </source>
</evidence>
<protein>
    <submittedName>
        <fullName evidence="1">Uncharacterized protein</fullName>
    </submittedName>
</protein>
<organism evidence="1 2">
    <name type="scientific">Tanacetum coccineum</name>
    <dbReference type="NCBI Taxonomy" id="301880"/>
    <lineage>
        <taxon>Eukaryota</taxon>
        <taxon>Viridiplantae</taxon>
        <taxon>Streptophyta</taxon>
        <taxon>Embryophyta</taxon>
        <taxon>Tracheophyta</taxon>
        <taxon>Spermatophyta</taxon>
        <taxon>Magnoliopsida</taxon>
        <taxon>eudicotyledons</taxon>
        <taxon>Gunneridae</taxon>
        <taxon>Pentapetalae</taxon>
        <taxon>asterids</taxon>
        <taxon>campanulids</taxon>
        <taxon>Asterales</taxon>
        <taxon>Asteraceae</taxon>
        <taxon>Asteroideae</taxon>
        <taxon>Anthemideae</taxon>
        <taxon>Anthemidinae</taxon>
        <taxon>Tanacetum</taxon>
    </lineage>
</organism>
<reference evidence="1" key="1">
    <citation type="journal article" date="2022" name="Int. J. Mol. Sci.">
        <title>Draft Genome of Tanacetum Coccineum: Genomic Comparison of Closely Related Tanacetum-Family Plants.</title>
        <authorList>
            <person name="Yamashiro T."/>
            <person name="Shiraishi A."/>
            <person name="Nakayama K."/>
            <person name="Satake H."/>
        </authorList>
    </citation>
    <scope>NUCLEOTIDE SEQUENCE</scope>
</reference>
<proteinExistence type="predicted"/>
<keyword evidence="2" id="KW-1185">Reference proteome</keyword>
<sequence>MMMPYEGAFLRSLHFQSIVTTLVVHELRILQSSEQTTVEVEVMICTPGEQSFSFDSEKEAIHLILTGIGGNELPTSFLQKCSERRARNANPINLFLLPQTLQDLLPNISKLTKSYAQTSKASLPTRILCSYKYKAKEIAKLITHHLCQASEEDQVPTGQAHEG</sequence>
<accession>A0ABQ4X614</accession>
<reference evidence="1" key="2">
    <citation type="submission" date="2022-01" db="EMBL/GenBank/DDBJ databases">
        <authorList>
            <person name="Yamashiro T."/>
            <person name="Shiraishi A."/>
            <person name="Satake H."/>
            <person name="Nakayama K."/>
        </authorList>
    </citation>
    <scope>NUCLEOTIDE SEQUENCE</scope>
</reference>
<gene>
    <name evidence="1" type="ORF">Tco_0655443</name>
</gene>
<evidence type="ECO:0000313" key="2">
    <source>
        <dbReference type="Proteomes" id="UP001151760"/>
    </source>
</evidence>
<comment type="caution">
    <text evidence="1">The sequence shown here is derived from an EMBL/GenBank/DDBJ whole genome shotgun (WGS) entry which is preliminary data.</text>
</comment>